<sequence>MEDFTSEQLDGIATAYGNMARSLNQFQAQHWSELTHEQQLDLNAYQNSLLNRAQDIQTRICRPAFTNADHMANQILEATDKARTTIQKMENLPVAMNVGAITVALAAYAARANARGIEIALRELKELIE</sequence>
<dbReference type="RefSeq" id="WP_100987501.1">
    <property type="nucleotide sequence ID" value="NZ_CP025096.1"/>
</dbReference>
<proteinExistence type="predicted"/>
<gene>
    <name evidence="1" type="ORF">CWM47_08070</name>
</gene>
<evidence type="ECO:0000313" key="1">
    <source>
        <dbReference type="EMBL" id="AUD01780.1"/>
    </source>
</evidence>
<keyword evidence="2" id="KW-1185">Reference proteome</keyword>
<reference evidence="1 2" key="1">
    <citation type="submission" date="2017-11" db="EMBL/GenBank/DDBJ databases">
        <title>Taxonomic description and genome sequences of Spirosoma HA7 sp. nov., isolated from pollen microhabitat of Corylus avellana.</title>
        <authorList>
            <person name="Ambika Manirajan B."/>
            <person name="Suarez C."/>
            <person name="Ratering S."/>
            <person name="Geissler-Plaum R."/>
            <person name="Cardinale M."/>
            <person name="Sylvia S."/>
        </authorList>
    </citation>
    <scope>NUCLEOTIDE SEQUENCE [LARGE SCALE GENOMIC DNA]</scope>
    <source>
        <strain evidence="1 2">HA7</strain>
    </source>
</reference>
<name>A0A2K8YVW4_9BACT</name>
<dbReference type="Proteomes" id="UP000232883">
    <property type="component" value="Chromosome"/>
</dbReference>
<accession>A0A2K8YVW4</accession>
<dbReference type="OrthoDB" id="957711at2"/>
<evidence type="ECO:0000313" key="2">
    <source>
        <dbReference type="Proteomes" id="UP000232883"/>
    </source>
</evidence>
<protein>
    <submittedName>
        <fullName evidence="1">Uncharacterized protein</fullName>
    </submittedName>
</protein>
<dbReference type="EMBL" id="CP025096">
    <property type="protein sequence ID" value="AUD01780.1"/>
    <property type="molecule type" value="Genomic_DNA"/>
</dbReference>
<dbReference type="AlphaFoldDB" id="A0A2K8YVW4"/>
<organism evidence="1 2">
    <name type="scientific">Spirosoma pollinicola</name>
    <dbReference type="NCBI Taxonomy" id="2057025"/>
    <lineage>
        <taxon>Bacteria</taxon>
        <taxon>Pseudomonadati</taxon>
        <taxon>Bacteroidota</taxon>
        <taxon>Cytophagia</taxon>
        <taxon>Cytophagales</taxon>
        <taxon>Cytophagaceae</taxon>
        <taxon>Spirosoma</taxon>
    </lineage>
</organism>
<dbReference type="KEGG" id="spir:CWM47_08070"/>